<protein>
    <recommendedName>
        <fullName evidence="3">L-serine ammonia-lyase</fullName>
        <ecNumber evidence="3">4.3.1.17</ecNumber>
    </recommendedName>
</protein>
<evidence type="ECO:0000313" key="12">
    <source>
        <dbReference type="EMBL" id="TRY12773.1"/>
    </source>
</evidence>
<sequence length="167" mass="18129">MPHSIFDPFNIGINPSKSHTVGPMVACNRFAKLLMSDDLLNKVSEVSVDLYGTLALTGKEHATDNACVLGLMAETPDKLPSDDIPQLLAIVKDTGELPLAGKHWVYFSSEQHLNFHNQETLPLHPNGLTVTAIDDHGEIVLQRTYFSVGGGAVLEAFELDGVINTVH</sequence>
<reference evidence="13" key="1">
    <citation type="submission" date="2019-07" db="EMBL/GenBank/DDBJ databases">
        <title>Shewanella sp. YLB-08 draft genomic sequence.</title>
        <authorList>
            <person name="Yu L."/>
        </authorList>
    </citation>
    <scope>NUCLEOTIDE SEQUENCE [LARGE SCALE GENOMIC DNA]</scope>
    <source>
        <strain evidence="13">JCM 20706</strain>
    </source>
</reference>
<dbReference type="GO" id="GO:0009063">
    <property type="term" value="P:amino acid catabolic process"/>
    <property type="evidence" value="ECO:0007669"/>
    <property type="project" value="UniProtKB-ARBA"/>
</dbReference>
<dbReference type="GO" id="GO:0003941">
    <property type="term" value="F:L-serine ammonia-lyase activity"/>
    <property type="evidence" value="ECO:0007669"/>
    <property type="project" value="UniProtKB-EC"/>
</dbReference>
<dbReference type="AlphaFoldDB" id="A0A553JJY7"/>
<gene>
    <name evidence="12" type="ORF">FN961_18980</name>
</gene>
<keyword evidence="7" id="KW-0408">Iron</keyword>
<dbReference type="Gene3D" id="3.30.1330.90">
    <property type="entry name" value="D-3-phosphoglycerate dehydrogenase, domain 3"/>
    <property type="match status" value="1"/>
</dbReference>
<dbReference type="Proteomes" id="UP000318126">
    <property type="component" value="Unassembled WGS sequence"/>
</dbReference>
<dbReference type="EMBL" id="VKGK01000027">
    <property type="protein sequence ID" value="TRY12773.1"/>
    <property type="molecule type" value="Genomic_DNA"/>
</dbReference>
<keyword evidence="5" id="KW-0004">4Fe-4S</keyword>
<keyword evidence="4" id="KW-0312">Gluconeogenesis</keyword>
<keyword evidence="8" id="KW-0411">Iron-sulfur</keyword>
<comment type="caution">
    <text evidence="12">The sequence shown here is derived from an EMBL/GenBank/DDBJ whole genome shotgun (WGS) entry which is preliminary data.</text>
</comment>
<evidence type="ECO:0000259" key="11">
    <source>
        <dbReference type="Pfam" id="PF03315"/>
    </source>
</evidence>
<dbReference type="GO" id="GO:0046872">
    <property type="term" value="F:metal ion binding"/>
    <property type="evidence" value="ECO:0007669"/>
    <property type="project" value="UniProtKB-KW"/>
</dbReference>
<dbReference type="GO" id="GO:0006094">
    <property type="term" value="P:gluconeogenesis"/>
    <property type="evidence" value="ECO:0007669"/>
    <property type="project" value="UniProtKB-KW"/>
</dbReference>
<evidence type="ECO:0000256" key="9">
    <source>
        <dbReference type="ARBA" id="ARBA00023239"/>
    </source>
</evidence>
<dbReference type="InterPro" id="IPR029009">
    <property type="entry name" value="ASB_dom_sf"/>
</dbReference>
<dbReference type="PANTHER" id="PTHR30182">
    <property type="entry name" value="L-SERINE DEHYDRATASE"/>
    <property type="match status" value="1"/>
</dbReference>
<evidence type="ECO:0000313" key="13">
    <source>
        <dbReference type="Proteomes" id="UP000318126"/>
    </source>
</evidence>
<comment type="catalytic activity">
    <reaction evidence="10">
        <text>L-serine = pyruvate + NH4(+)</text>
        <dbReference type="Rhea" id="RHEA:19169"/>
        <dbReference type="ChEBI" id="CHEBI:15361"/>
        <dbReference type="ChEBI" id="CHEBI:28938"/>
        <dbReference type="ChEBI" id="CHEBI:33384"/>
        <dbReference type="EC" id="4.3.1.17"/>
    </reaction>
</comment>
<keyword evidence="9" id="KW-0456">Lyase</keyword>
<dbReference type="PANTHER" id="PTHR30182:SF1">
    <property type="entry name" value="L-SERINE DEHYDRATASE 1"/>
    <property type="match status" value="1"/>
</dbReference>
<evidence type="ECO:0000256" key="7">
    <source>
        <dbReference type="ARBA" id="ARBA00023004"/>
    </source>
</evidence>
<dbReference type="InterPro" id="IPR051318">
    <property type="entry name" value="Fe-S_L-Ser"/>
</dbReference>
<dbReference type="EC" id="4.3.1.17" evidence="3"/>
<dbReference type="Pfam" id="PF03315">
    <property type="entry name" value="SDH_beta"/>
    <property type="match status" value="1"/>
</dbReference>
<keyword evidence="6" id="KW-0479">Metal-binding</keyword>
<comment type="cofactor">
    <cofactor evidence="1">
        <name>[4Fe-4S] cluster</name>
        <dbReference type="ChEBI" id="CHEBI:49883"/>
    </cofactor>
</comment>
<organism evidence="12 13">
    <name type="scientific">Shewanella hanedai</name>
    <name type="common">Alteromonas hanedai</name>
    <dbReference type="NCBI Taxonomy" id="25"/>
    <lineage>
        <taxon>Bacteria</taxon>
        <taxon>Pseudomonadati</taxon>
        <taxon>Pseudomonadota</taxon>
        <taxon>Gammaproteobacteria</taxon>
        <taxon>Alteromonadales</taxon>
        <taxon>Shewanellaceae</taxon>
        <taxon>Shewanella</taxon>
    </lineage>
</organism>
<evidence type="ECO:0000256" key="8">
    <source>
        <dbReference type="ARBA" id="ARBA00023014"/>
    </source>
</evidence>
<accession>A0A553JJY7</accession>
<evidence type="ECO:0000256" key="10">
    <source>
        <dbReference type="ARBA" id="ARBA00049406"/>
    </source>
</evidence>
<evidence type="ECO:0000256" key="4">
    <source>
        <dbReference type="ARBA" id="ARBA00022432"/>
    </source>
</evidence>
<evidence type="ECO:0000256" key="1">
    <source>
        <dbReference type="ARBA" id="ARBA00001966"/>
    </source>
</evidence>
<dbReference type="FunFam" id="3.30.1330.90:FF:000001">
    <property type="entry name" value="L-serine ammonia-lyase 1"/>
    <property type="match status" value="1"/>
</dbReference>
<evidence type="ECO:0000256" key="5">
    <source>
        <dbReference type="ARBA" id="ARBA00022485"/>
    </source>
</evidence>
<dbReference type="GO" id="GO:0051539">
    <property type="term" value="F:4 iron, 4 sulfur cluster binding"/>
    <property type="evidence" value="ECO:0007669"/>
    <property type="project" value="UniProtKB-KW"/>
</dbReference>
<dbReference type="SUPFAM" id="SSF143548">
    <property type="entry name" value="Serine metabolism enzymes domain"/>
    <property type="match status" value="1"/>
</dbReference>
<evidence type="ECO:0000256" key="6">
    <source>
        <dbReference type="ARBA" id="ARBA00022723"/>
    </source>
</evidence>
<dbReference type="OrthoDB" id="9805537at2"/>
<comment type="similarity">
    <text evidence="2">Belongs to the iron-sulfur dependent L-serine dehydratase family.</text>
</comment>
<dbReference type="RefSeq" id="WP_144041751.1">
    <property type="nucleotide sequence ID" value="NZ_BMPL01000025.1"/>
</dbReference>
<name>A0A553JJY7_SHEHA</name>
<dbReference type="InterPro" id="IPR005131">
    <property type="entry name" value="Ser_deHydtase_bsu"/>
</dbReference>
<evidence type="ECO:0000256" key="2">
    <source>
        <dbReference type="ARBA" id="ARBA00008636"/>
    </source>
</evidence>
<feature type="domain" description="Serine dehydratase beta chain" evidence="11">
    <location>
        <begin position="4"/>
        <end position="155"/>
    </location>
</feature>
<proteinExistence type="inferred from homology"/>
<keyword evidence="13" id="KW-1185">Reference proteome</keyword>
<evidence type="ECO:0000256" key="3">
    <source>
        <dbReference type="ARBA" id="ARBA00012093"/>
    </source>
</evidence>